<keyword evidence="2" id="KW-1185">Reference proteome</keyword>
<name>A0ACB5R9N1_9CLOT</name>
<organism evidence="1 2">
    <name type="scientific">Inconstantimicrobium mannanitabidum</name>
    <dbReference type="NCBI Taxonomy" id="1604901"/>
    <lineage>
        <taxon>Bacteria</taxon>
        <taxon>Bacillati</taxon>
        <taxon>Bacillota</taxon>
        <taxon>Clostridia</taxon>
        <taxon>Eubacteriales</taxon>
        <taxon>Clostridiaceae</taxon>
        <taxon>Inconstantimicrobium</taxon>
    </lineage>
</organism>
<comment type="caution">
    <text evidence="1">The sequence shown here is derived from an EMBL/GenBank/DDBJ whole genome shotgun (WGS) entry which is preliminary data.</text>
</comment>
<reference evidence="1" key="1">
    <citation type="journal article" date="2025" name="Int. J. Syst. Evol. Microbiol.">
        <title>Inconstantimicrobium mannanitabidum sp. nov., a novel member of the family Clostridiaceae isolated from anoxic soil under the treatment of reductive soil disinfestation.</title>
        <authorList>
            <person name="Ueki A."/>
            <person name="Tonouchi A."/>
            <person name="Honma S."/>
            <person name="Kaku N."/>
            <person name="Ueki K."/>
        </authorList>
    </citation>
    <scope>NUCLEOTIDE SEQUENCE</scope>
    <source>
        <strain evidence="1">TW13</strain>
    </source>
</reference>
<accession>A0ACB5R9N1</accession>
<proteinExistence type="predicted"/>
<gene>
    <name evidence="1" type="ORF">rsdtw13_11530</name>
</gene>
<dbReference type="Proteomes" id="UP001058074">
    <property type="component" value="Unassembled WGS sequence"/>
</dbReference>
<evidence type="ECO:0000313" key="1">
    <source>
        <dbReference type="EMBL" id="GKX65895.1"/>
    </source>
</evidence>
<sequence length="267" mass="29760">MIEILQLLGNAIIETICLTGVIILIGFLLGILRNNSLKNFQRSFGSKAMMITGFIGVPIHELSHALLAIVFGHKIKEIKLLQKPDSNGVMGYVNHSFNKNNLYHQVGNFFIGIAPIFGGGLSIIALMYFIIPGAYNQYLHILIKNLQVKSFNKTIVKGILTSYGELIKTIFSAQNFKNPWFYLFLFLSICIASHISLSHADIKGASKGLGIMFLILLVLNVFDIAQFITAIDVMKYNIFITGILLIAVILSVVTFMLSLFFVLIKQR</sequence>
<dbReference type="EMBL" id="BROD01000001">
    <property type="protein sequence ID" value="GKX65895.1"/>
    <property type="molecule type" value="Genomic_DNA"/>
</dbReference>
<evidence type="ECO:0000313" key="2">
    <source>
        <dbReference type="Proteomes" id="UP001058074"/>
    </source>
</evidence>
<protein>
    <submittedName>
        <fullName evidence="1">Membrane protein</fullName>
    </submittedName>
</protein>